<dbReference type="Proteomes" id="UP000645828">
    <property type="component" value="Unassembled WGS sequence"/>
</dbReference>
<feature type="region of interest" description="Disordered" evidence="1">
    <location>
        <begin position="145"/>
        <end position="184"/>
    </location>
</feature>
<dbReference type="EMBL" id="CAJHUB010000649">
    <property type="protein sequence ID" value="CAD7668253.1"/>
    <property type="molecule type" value="Genomic_DNA"/>
</dbReference>
<proteinExistence type="predicted"/>
<feature type="compositionally biased region" description="Low complexity" evidence="1">
    <location>
        <begin position="9"/>
        <end position="30"/>
    </location>
</feature>
<protein>
    <submittedName>
        <fullName evidence="2">(raccoon dog) hypothetical protein</fullName>
    </submittedName>
</protein>
<feature type="region of interest" description="Disordered" evidence="1">
    <location>
        <begin position="1"/>
        <end position="113"/>
    </location>
</feature>
<feature type="compositionally biased region" description="Low complexity" evidence="1">
    <location>
        <begin position="55"/>
        <end position="66"/>
    </location>
</feature>
<keyword evidence="3" id="KW-1185">Reference proteome</keyword>
<evidence type="ECO:0000313" key="2">
    <source>
        <dbReference type="EMBL" id="CAD7668253.1"/>
    </source>
</evidence>
<organism evidence="2 3">
    <name type="scientific">Nyctereutes procyonoides</name>
    <name type="common">Raccoon dog</name>
    <name type="synonym">Canis procyonoides</name>
    <dbReference type="NCBI Taxonomy" id="34880"/>
    <lineage>
        <taxon>Eukaryota</taxon>
        <taxon>Metazoa</taxon>
        <taxon>Chordata</taxon>
        <taxon>Craniata</taxon>
        <taxon>Vertebrata</taxon>
        <taxon>Euteleostomi</taxon>
        <taxon>Mammalia</taxon>
        <taxon>Eutheria</taxon>
        <taxon>Laurasiatheria</taxon>
        <taxon>Carnivora</taxon>
        <taxon>Caniformia</taxon>
        <taxon>Canidae</taxon>
        <taxon>Nyctereutes</taxon>
    </lineage>
</organism>
<name>A0A811XZR0_NYCPR</name>
<comment type="caution">
    <text evidence="2">The sequence shown here is derived from an EMBL/GenBank/DDBJ whole genome shotgun (WGS) entry which is preliminary data.</text>
</comment>
<gene>
    <name evidence="2" type="ORF">NYPRO_LOCUS1508</name>
</gene>
<dbReference type="AlphaFoldDB" id="A0A811XZR0"/>
<evidence type="ECO:0000256" key="1">
    <source>
        <dbReference type="SAM" id="MobiDB-lite"/>
    </source>
</evidence>
<evidence type="ECO:0000313" key="3">
    <source>
        <dbReference type="Proteomes" id="UP000645828"/>
    </source>
</evidence>
<sequence>MVRAPGPPRCRAGAAGRASPPLRSFPSAARGRGRRGGRGRPASAPWRSPGDAVLPARAPEVPGAPGRPRRRPWPVLTRVVRAATDPLLRPEEALGRRRQGPPPTPGAQGTRAAVDAGRHLTNRAADGATWGVNGGALALSSPLSSQAQAATPKDFTLVTSMRAPRLRGRPSSNEPATGPRPTALLQVPCHTRLAAQGH</sequence>
<reference evidence="2" key="1">
    <citation type="submission" date="2020-12" db="EMBL/GenBank/DDBJ databases">
        <authorList>
            <consortium name="Molecular Ecology Group"/>
        </authorList>
    </citation>
    <scope>NUCLEOTIDE SEQUENCE</scope>
    <source>
        <strain evidence="2">TBG_1078</strain>
    </source>
</reference>
<accession>A0A811XZR0</accession>